<reference evidence="1 2" key="1">
    <citation type="journal article" date="2015" name="Genome Announc.">
        <title>Complete Genome Sequence of Methanosphaerula palustris E1-9CT, a Hydrogenotrophic Methanogen Isolated from a Minerotrophic Fen Peatland.</title>
        <authorList>
            <person name="Cadillo-Quiroz H."/>
            <person name="Browne P."/>
            <person name="Kyrpides N."/>
            <person name="Woyke T."/>
            <person name="Goodwin L."/>
            <person name="Detter C."/>
            <person name="Yavitt J.B."/>
            <person name="Zinder S.H."/>
        </authorList>
    </citation>
    <scope>NUCLEOTIDE SEQUENCE [LARGE SCALE GENOMIC DNA]</scope>
    <source>
        <strain evidence="2">ATCC BAA-1556 / DSM 19958 / E1-9c</strain>
    </source>
</reference>
<sequence>MTLGGFSGVGYVGIQNYASSFTCEDVEIAHTLDGRTYLPFGKAGGCTVAFMNRGRDGQVQSDLVYRRCTARMAYHHGFSCCNTTGVGAQGYFQVFRYLVEYTKVQSLQDPKKYTCLAADGVDEDPLLKNLNRSRCRWEEEYLNHNRG</sequence>
<name>B8GF86_METPE</name>
<dbReference type="AlphaFoldDB" id="B8GF86"/>
<dbReference type="EMBL" id="CP001338">
    <property type="protein sequence ID" value="ACL17892.1"/>
    <property type="molecule type" value="Genomic_DNA"/>
</dbReference>
<dbReference type="GeneID" id="7271893"/>
<dbReference type="HOGENOM" id="CLU_1763899_0_0_2"/>
<dbReference type="STRING" id="521011.Mpal_2624"/>
<dbReference type="Proteomes" id="UP000002457">
    <property type="component" value="Chromosome"/>
</dbReference>
<proteinExistence type="predicted"/>
<organism evidence="1 2">
    <name type="scientific">Methanosphaerula palustris (strain ATCC BAA-1556 / DSM 19958 / E1-9c)</name>
    <dbReference type="NCBI Taxonomy" id="521011"/>
    <lineage>
        <taxon>Archaea</taxon>
        <taxon>Methanobacteriati</taxon>
        <taxon>Methanobacteriota</taxon>
        <taxon>Stenosarchaea group</taxon>
        <taxon>Methanomicrobia</taxon>
        <taxon>Methanomicrobiales</taxon>
        <taxon>Methanoregulaceae</taxon>
        <taxon>Methanosphaerula</taxon>
    </lineage>
</organism>
<dbReference type="KEGG" id="mpl:Mpal_2624"/>
<evidence type="ECO:0000313" key="1">
    <source>
        <dbReference type="EMBL" id="ACL17892.1"/>
    </source>
</evidence>
<gene>
    <name evidence="1" type="ordered locus">Mpal_2624</name>
</gene>
<evidence type="ECO:0000313" key="2">
    <source>
        <dbReference type="Proteomes" id="UP000002457"/>
    </source>
</evidence>
<dbReference type="RefSeq" id="WP_012619211.1">
    <property type="nucleotide sequence ID" value="NC_011832.1"/>
</dbReference>
<accession>B8GF86</accession>
<keyword evidence="2" id="KW-1185">Reference proteome</keyword>
<protein>
    <submittedName>
        <fullName evidence="1">Uncharacterized protein</fullName>
    </submittedName>
</protein>